<gene>
    <name evidence="1" type="ORF">ENN26_06735</name>
</gene>
<evidence type="ECO:0000313" key="1">
    <source>
        <dbReference type="EMBL" id="HDP15447.1"/>
    </source>
</evidence>
<protein>
    <submittedName>
        <fullName evidence="1">Uncharacterized protein</fullName>
    </submittedName>
</protein>
<dbReference type="AlphaFoldDB" id="A0A7C1GAU5"/>
<accession>A0A7C1GAU5</accession>
<comment type="caution">
    <text evidence="1">The sequence shown here is derived from an EMBL/GenBank/DDBJ whole genome shotgun (WGS) entry which is preliminary data.</text>
</comment>
<name>A0A7C1GAU5_9CREN</name>
<organism evidence="1">
    <name type="scientific">Thermofilum adornatum</name>
    <dbReference type="NCBI Taxonomy" id="1365176"/>
    <lineage>
        <taxon>Archaea</taxon>
        <taxon>Thermoproteota</taxon>
        <taxon>Thermoprotei</taxon>
        <taxon>Thermofilales</taxon>
        <taxon>Thermofilaceae</taxon>
        <taxon>Thermofilum</taxon>
    </lineage>
</organism>
<sequence>MSRQQSSSEKEEISFMANYAWATLLALYDKYQLTGKLKLRNLKSDIVLGGEIATSLKLLRSIVELSEIVKEILRRMHAELVEEMEITKGSIRGKIVTSLMAKYKPNGIPVRRERIEFENPANLLLVVTLLEVEKRLMKLIQSLSYLNPTTEKLREIAVNKLQSLIVECERILSVPELRPLIPRGNLIVENTLQLEEIEKKVSYEAVTHPREYKAYQKLLTIRRYFKDDLSVLERETKELADKLLLKLSESKMYELFALAFILNYLDERFKPSDVKIIPRDKEVDGRGLIFSGANGEIIVLYNIISENIPSKLSKAEVRSLHNGSKLEDIVKKLRGLPDIVIIHSSNGQDKILIFECKYTRSINYLVQARFKAISYLYEFDANAVTIISPSPQPNHLSFTSISTSHRGNSENAVRNSLTEGYDEETEEQGGFYVGIAEYGGVFIRIKDEVKDYGKNFNGDINDKGKTSKNSDGKIFAILYLDPTEEGIDRSKKALDNLFREIEPEIFAKNQYSRTT</sequence>
<reference evidence="1" key="1">
    <citation type="journal article" date="2020" name="mSystems">
        <title>Genome- and Community-Level Interaction Insights into Carbon Utilization and Element Cycling Functions of Hydrothermarchaeota in Hydrothermal Sediment.</title>
        <authorList>
            <person name="Zhou Z."/>
            <person name="Liu Y."/>
            <person name="Xu W."/>
            <person name="Pan J."/>
            <person name="Luo Z.H."/>
            <person name="Li M."/>
        </authorList>
    </citation>
    <scope>NUCLEOTIDE SEQUENCE [LARGE SCALE GENOMIC DNA]</scope>
    <source>
        <strain evidence="1">SpSt-116</strain>
    </source>
</reference>
<proteinExistence type="predicted"/>
<dbReference type="EMBL" id="DSAY01000120">
    <property type="protein sequence ID" value="HDP15447.1"/>
    <property type="molecule type" value="Genomic_DNA"/>
</dbReference>